<reference evidence="1 2" key="1">
    <citation type="journal article" date="2010" name="Proc. Natl. Acad. Sci. U.S.A.">
        <title>Insights into evolution of multicellular fungi from the assembled chromosomes of the mushroom Coprinopsis cinerea (Coprinus cinereus).</title>
        <authorList>
            <person name="Stajich J.E."/>
            <person name="Wilke S.K."/>
            <person name="Ahren D."/>
            <person name="Au C.H."/>
            <person name="Birren B.W."/>
            <person name="Borodovsky M."/>
            <person name="Burns C."/>
            <person name="Canback B."/>
            <person name="Casselton L.A."/>
            <person name="Cheng C.K."/>
            <person name="Deng J."/>
            <person name="Dietrich F.S."/>
            <person name="Fargo D.C."/>
            <person name="Farman M.L."/>
            <person name="Gathman A.C."/>
            <person name="Goldberg J."/>
            <person name="Guigo R."/>
            <person name="Hoegger P.J."/>
            <person name="Hooker J.B."/>
            <person name="Huggins A."/>
            <person name="James T.Y."/>
            <person name="Kamada T."/>
            <person name="Kilaru S."/>
            <person name="Kodira C."/>
            <person name="Kues U."/>
            <person name="Kupfer D."/>
            <person name="Kwan H.S."/>
            <person name="Lomsadze A."/>
            <person name="Li W."/>
            <person name="Lilly W.W."/>
            <person name="Ma L.J."/>
            <person name="Mackey A.J."/>
            <person name="Manning G."/>
            <person name="Martin F."/>
            <person name="Muraguchi H."/>
            <person name="Natvig D.O."/>
            <person name="Palmerini H."/>
            <person name="Ramesh M.A."/>
            <person name="Rehmeyer C.J."/>
            <person name="Roe B.A."/>
            <person name="Shenoy N."/>
            <person name="Stanke M."/>
            <person name="Ter-Hovhannisyan V."/>
            <person name="Tunlid A."/>
            <person name="Velagapudi R."/>
            <person name="Vision T.J."/>
            <person name="Zeng Q."/>
            <person name="Zolan M.E."/>
            <person name="Pukkila P.J."/>
        </authorList>
    </citation>
    <scope>NUCLEOTIDE SEQUENCE [LARGE SCALE GENOMIC DNA]</scope>
    <source>
        <strain evidence="2">Okayama-7 / 130 / ATCC MYA-4618 / FGSC 9003</strain>
    </source>
</reference>
<accession>A8N4Q9</accession>
<dbReference type="AlphaFoldDB" id="A8N4Q9"/>
<dbReference type="VEuPathDB" id="FungiDB:CC1G_11124"/>
<protein>
    <submittedName>
        <fullName evidence="1">Uncharacterized protein</fullName>
    </submittedName>
</protein>
<dbReference type="GeneID" id="6006286"/>
<proteinExistence type="predicted"/>
<name>A8N4Q9_COPC7</name>
<organism evidence="1 2">
    <name type="scientific">Coprinopsis cinerea (strain Okayama-7 / 130 / ATCC MYA-4618 / FGSC 9003)</name>
    <name type="common">Inky cap fungus</name>
    <name type="synonym">Hormographiella aspergillata</name>
    <dbReference type="NCBI Taxonomy" id="240176"/>
    <lineage>
        <taxon>Eukaryota</taxon>
        <taxon>Fungi</taxon>
        <taxon>Dikarya</taxon>
        <taxon>Basidiomycota</taxon>
        <taxon>Agaricomycotina</taxon>
        <taxon>Agaricomycetes</taxon>
        <taxon>Agaricomycetidae</taxon>
        <taxon>Agaricales</taxon>
        <taxon>Agaricineae</taxon>
        <taxon>Psathyrellaceae</taxon>
        <taxon>Coprinopsis</taxon>
    </lineage>
</organism>
<sequence>MSNDRAITALLSHHWIGDFEGAHTLILKEDGTGEILVRSELTIALAAHLTWKIVASGPVNDSDPPAQSLLGKLLGLEPPSTDALIATIEITFSKDTNPMSLIPASRSSEIGVIQLRPSALEPKCFRVVVRKGEFIPSFWRAISGVKSPTYGLQLCFDRSPYPPVKEWIPDSWPMVRSIEPFTCVSFVARDVKK</sequence>
<dbReference type="InParanoid" id="A8N4Q9"/>
<evidence type="ECO:0000313" key="1">
    <source>
        <dbReference type="EMBL" id="EAU91938.1"/>
    </source>
</evidence>
<dbReference type="eggNOG" id="ENOG502SY7U">
    <property type="taxonomic scope" value="Eukaryota"/>
</dbReference>
<keyword evidence="2" id="KW-1185">Reference proteome</keyword>
<gene>
    <name evidence="1" type="ORF">CC1G_11124</name>
</gene>
<dbReference type="OMA" id="HIFNAWI"/>
<dbReference type="RefSeq" id="XP_001829854.1">
    <property type="nucleotide sequence ID" value="XM_001829802.1"/>
</dbReference>
<dbReference type="EMBL" id="AACS02000003">
    <property type="protein sequence ID" value="EAU91938.1"/>
    <property type="molecule type" value="Genomic_DNA"/>
</dbReference>
<comment type="caution">
    <text evidence="1">The sequence shown here is derived from an EMBL/GenBank/DDBJ whole genome shotgun (WGS) entry which is preliminary data.</text>
</comment>
<dbReference type="KEGG" id="cci:CC1G_11124"/>
<dbReference type="OrthoDB" id="2935237at2759"/>
<dbReference type="Proteomes" id="UP000001861">
    <property type="component" value="Unassembled WGS sequence"/>
</dbReference>
<evidence type="ECO:0000313" key="2">
    <source>
        <dbReference type="Proteomes" id="UP000001861"/>
    </source>
</evidence>